<keyword evidence="2" id="KW-0436">Ligase</keyword>
<evidence type="ECO:0000259" key="1">
    <source>
        <dbReference type="Pfam" id="PF00501"/>
    </source>
</evidence>
<dbReference type="PANTHER" id="PTHR43767">
    <property type="entry name" value="LONG-CHAIN-FATTY-ACID--COA LIGASE"/>
    <property type="match status" value="1"/>
</dbReference>
<dbReference type="Gene3D" id="3.40.50.12780">
    <property type="entry name" value="N-terminal domain of ligase-like"/>
    <property type="match status" value="1"/>
</dbReference>
<dbReference type="AlphaFoldDB" id="A0A839UTG5"/>
<organism evidence="2 3">
    <name type="scientific">Simiduia aestuariiviva</name>
    <dbReference type="NCBI Taxonomy" id="1510459"/>
    <lineage>
        <taxon>Bacteria</taxon>
        <taxon>Pseudomonadati</taxon>
        <taxon>Pseudomonadota</taxon>
        <taxon>Gammaproteobacteria</taxon>
        <taxon>Cellvibrionales</taxon>
        <taxon>Cellvibrionaceae</taxon>
        <taxon>Simiduia</taxon>
    </lineage>
</organism>
<dbReference type="InterPro" id="IPR045851">
    <property type="entry name" value="AMP-bd_C_sf"/>
</dbReference>
<dbReference type="InterPro" id="IPR042099">
    <property type="entry name" value="ANL_N_sf"/>
</dbReference>
<evidence type="ECO:0000313" key="3">
    <source>
        <dbReference type="Proteomes" id="UP000559987"/>
    </source>
</evidence>
<gene>
    <name evidence="2" type="ORF">FHS30_002464</name>
</gene>
<sequence>MKMYGLVAALAQYPERLVSVDRRGRAHWSGEQWLAQVGRWRTTLLQQPDCLKVAVYLEDSAEFSALLFALWSCEREVWLAPNGLEGTVEQLRAHVDAFAGRFEGQSSLAPAQEPQPLAGAWCVSPDAAITLFTSGSSGEPKLVHKCARQLAAEVDQLERQFGGDFTGVSVLATVTHQHIYGLLFRVLWPLTEGRAFARNTVEFLEDLEHCALADYVLISSPTHLVRLPVHLPLMANSVRCVFSSGAPLPAGASEQVHERFGCDVIEVLGSTETGGMAWRVQHGQGASWRPFEVVQVRANAAGVLCIRSPFLADDQWYTCADMVRVEGPSFELLGRADRIVKIEGKRVSLEQIERALLAHVWVSDVRVQPVSRSSSVAERDELVVLLVASDAGSDQLAKVGRRPVIAELTDLLARQLERPLVPRRWRLLAKLPRNSQGKMRLADLDALLAAGDVAPLDSTELAAGSTKP</sequence>
<dbReference type="SUPFAM" id="SSF56801">
    <property type="entry name" value="Acetyl-CoA synthetase-like"/>
    <property type="match status" value="1"/>
</dbReference>
<dbReference type="Proteomes" id="UP000559987">
    <property type="component" value="Unassembled WGS sequence"/>
</dbReference>
<evidence type="ECO:0000313" key="2">
    <source>
        <dbReference type="EMBL" id="MBB3169256.1"/>
    </source>
</evidence>
<dbReference type="InterPro" id="IPR050237">
    <property type="entry name" value="ATP-dep_AMP-bd_enzyme"/>
</dbReference>
<proteinExistence type="predicted"/>
<feature type="domain" description="AMP-dependent synthetase/ligase" evidence="1">
    <location>
        <begin position="115"/>
        <end position="279"/>
    </location>
</feature>
<dbReference type="InterPro" id="IPR000873">
    <property type="entry name" value="AMP-dep_synth/lig_dom"/>
</dbReference>
<dbReference type="PANTHER" id="PTHR43767:SF1">
    <property type="entry name" value="NONRIBOSOMAL PEPTIDE SYNTHASE PES1 (EUROFUNG)-RELATED"/>
    <property type="match status" value="1"/>
</dbReference>
<keyword evidence="3" id="KW-1185">Reference proteome</keyword>
<comment type="caution">
    <text evidence="2">The sequence shown here is derived from an EMBL/GenBank/DDBJ whole genome shotgun (WGS) entry which is preliminary data.</text>
</comment>
<protein>
    <submittedName>
        <fullName evidence="2">Acyl-coenzyme A synthetase/AMP-(Fatty) acid ligase</fullName>
    </submittedName>
</protein>
<dbReference type="Gene3D" id="3.30.300.30">
    <property type="match status" value="1"/>
</dbReference>
<name>A0A839UTG5_9GAMM</name>
<reference evidence="2 3" key="1">
    <citation type="submission" date="2020-08" db="EMBL/GenBank/DDBJ databases">
        <title>Genomic Encyclopedia of Type Strains, Phase III (KMG-III): the genomes of soil and plant-associated and newly described type strains.</title>
        <authorList>
            <person name="Whitman W."/>
        </authorList>
    </citation>
    <scope>NUCLEOTIDE SEQUENCE [LARGE SCALE GENOMIC DNA]</scope>
    <source>
        <strain evidence="2 3">CECT 8571</strain>
    </source>
</reference>
<dbReference type="EMBL" id="JACHXZ010000003">
    <property type="protein sequence ID" value="MBB3169256.1"/>
    <property type="molecule type" value="Genomic_DNA"/>
</dbReference>
<dbReference type="GO" id="GO:0016878">
    <property type="term" value="F:acid-thiol ligase activity"/>
    <property type="evidence" value="ECO:0007669"/>
    <property type="project" value="UniProtKB-ARBA"/>
</dbReference>
<accession>A0A839UTG5</accession>
<dbReference type="Pfam" id="PF00501">
    <property type="entry name" value="AMP-binding"/>
    <property type="match status" value="1"/>
</dbReference>